<dbReference type="InterPro" id="IPR011711">
    <property type="entry name" value="GntR_C"/>
</dbReference>
<dbReference type="Pfam" id="PF00392">
    <property type="entry name" value="GntR"/>
    <property type="match status" value="1"/>
</dbReference>
<dbReference type="Proteomes" id="UP000477083">
    <property type="component" value="Unassembled WGS sequence"/>
</dbReference>
<dbReference type="Gene3D" id="1.20.120.530">
    <property type="entry name" value="GntR ligand-binding domain-like"/>
    <property type="match status" value="1"/>
</dbReference>
<proteinExistence type="predicted"/>
<evidence type="ECO:0000259" key="4">
    <source>
        <dbReference type="PROSITE" id="PS50949"/>
    </source>
</evidence>
<feature type="domain" description="HTH gntR-type" evidence="4">
    <location>
        <begin position="8"/>
        <end position="78"/>
    </location>
</feature>
<dbReference type="SMART" id="SM00895">
    <property type="entry name" value="FCD"/>
    <property type="match status" value="1"/>
</dbReference>
<reference evidence="5 6" key="1">
    <citation type="submission" date="2020-01" db="EMBL/GenBank/DDBJ databases">
        <title>Frigidibacter albus SP32T (=CGMCC 1.13995T).</title>
        <authorList>
            <person name="Liao X."/>
        </authorList>
    </citation>
    <scope>NUCLEOTIDE SEQUENCE [LARGE SCALE GENOMIC DNA]</scope>
    <source>
        <strain evidence="5 6">SP32</strain>
    </source>
</reference>
<gene>
    <name evidence="5" type="ORF">GS660_18495</name>
</gene>
<dbReference type="Pfam" id="PF07729">
    <property type="entry name" value="FCD"/>
    <property type="match status" value="1"/>
</dbReference>
<keyword evidence="1" id="KW-0805">Transcription regulation</keyword>
<dbReference type="PANTHER" id="PTHR43537">
    <property type="entry name" value="TRANSCRIPTIONAL REGULATOR, GNTR FAMILY"/>
    <property type="match status" value="1"/>
</dbReference>
<comment type="caution">
    <text evidence="5">The sequence shown here is derived from an EMBL/GenBank/DDBJ whole genome shotgun (WGS) entry which is preliminary data.</text>
</comment>
<dbReference type="SMART" id="SM00345">
    <property type="entry name" value="HTH_GNTR"/>
    <property type="match status" value="1"/>
</dbReference>
<dbReference type="PANTHER" id="PTHR43537:SF5">
    <property type="entry name" value="UXU OPERON TRANSCRIPTIONAL REGULATOR"/>
    <property type="match status" value="1"/>
</dbReference>
<organism evidence="5 6">
    <name type="scientific">Frigidibacter albus</name>
    <dbReference type="NCBI Taxonomy" id="1465486"/>
    <lineage>
        <taxon>Bacteria</taxon>
        <taxon>Pseudomonadati</taxon>
        <taxon>Pseudomonadota</taxon>
        <taxon>Alphaproteobacteria</taxon>
        <taxon>Rhodobacterales</taxon>
        <taxon>Paracoccaceae</taxon>
        <taxon>Frigidibacter</taxon>
    </lineage>
</organism>
<evidence type="ECO:0000313" key="5">
    <source>
        <dbReference type="EMBL" id="MZQ91084.1"/>
    </source>
</evidence>
<dbReference type="AlphaFoldDB" id="A0A6L8VLY6"/>
<dbReference type="SUPFAM" id="SSF46785">
    <property type="entry name" value="Winged helix' DNA-binding domain"/>
    <property type="match status" value="1"/>
</dbReference>
<sequence length="248" mass="28176">MEVPFKVPKAGELVAQRLRARILRGELKEGENLPQENELLEMFHISRPTLREALRILESEGLISISRGTRGGAMVHVPDSRVASRYFGFLLQAQQVTYDDVFSTLSFIEPMAVRWLAEQKVDLSALRITLEQVKASLDDNTAYSASISQFHRNLVELTGVRTMLLLLEMISNIVESYYTTVSHAAAKAIDNSESKRSGHKARERLLKLIEAGEAAEAEIFWRRHLEKSHQIMLRWQSPDLVVDFSETL</sequence>
<evidence type="ECO:0000256" key="1">
    <source>
        <dbReference type="ARBA" id="ARBA00023015"/>
    </source>
</evidence>
<keyword evidence="6" id="KW-1185">Reference proteome</keyword>
<dbReference type="InterPro" id="IPR036390">
    <property type="entry name" value="WH_DNA-bd_sf"/>
</dbReference>
<protein>
    <submittedName>
        <fullName evidence="5">GntR family transcriptional regulator</fullName>
    </submittedName>
</protein>
<dbReference type="OrthoDB" id="9028214at2"/>
<dbReference type="GO" id="GO:0003700">
    <property type="term" value="F:DNA-binding transcription factor activity"/>
    <property type="evidence" value="ECO:0007669"/>
    <property type="project" value="InterPro"/>
</dbReference>
<accession>A0A6L8VLY6</accession>
<dbReference type="InterPro" id="IPR000524">
    <property type="entry name" value="Tscrpt_reg_HTH_GntR"/>
</dbReference>
<dbReference type="PRINTS" id="PR00035">
    <property type="entry name" value="HTHGNTR"/>
</dbReference>
<evidence type="ECO:0000256" key="2">
    <source>
        <dbReference type="ARBA" id="ARBA00023125"/>
    </source>
</evidence>
<dbReference type="Gene3D" id="1.10.10.10">
    <property type="entry name" value="Winged helix-like DNA-binding domain superfamily/Winged helix DNA-binding domain"/>
    <property type="match status" value="1"/>
</dbReference>
<dbReference type="GO" id="GO:0003677">
    <property type="term" value="F:DNA binding"/>
    <property type="evidence" value="ECO:0007669"/>
    <property type="project" value="UniProtKB-KW"/>
</dbReference>
<name>A0A6L8VLY6_9RHOB</name>
<dbReference type="SUPFAM" id="SSF48008">
    <property type="entry name" value="GntR ligand-binding domain-like"/>
    <property type="match status" value="1"/>
</dbReference>
<keyword evidence="3" id="KW-0804">Transcription</keyword>
<evidence type="ECO:0000313" key="6">
    <source>
        <dbReference type="Proteomes" id="UP000477083"/>
    </source>
</evidence>
<dbReference type="EMBL" id="WWNR01000015">
    <property type="protein sequence ID" value="MZQ91084.1"/>
    <property type="molecule type" value="Genomic_DNA"/>
</dbReference>
<keyword evidence="2" id="KW-0238">DNA-binding</keyword>
<dbReference type="RefSeq" id="WP_161348469.1">
    <property type="nucleotide sequence ID" value="NZ_BMGW01000015.1"/>
</dbReference>
<dbReference type="InterPro" id="IPR036388">
    <property type="entry name" value="WH-like_DNA-bd_sf"/>
</dbReference>
<evidence type="ECO:0000256" key="3">
    <source>
        <dbReference type="ARBA" id="ARBA00023163"/>
    </source>
</evidence>
<dbReference type="PROSITE" id="PS50949">
    <property type="entry name" value="HTH_GNTR"/>
    <property type="match status" value="1"/>
</dbReference>
<dbReference type="InterPro" id="IPR008920">
    <property type="entry name" value="TF_FadR/GntR_C"/>
</dbReference>
<dbReference type="CDD" id="cd07377">
    <property type="entry name" value="WHTH_GntR"/>
    <property type="match status" value="1"/>
</dbReference>